<feature type="region of interest" description="Disordered" evidence="1">
    <location>
        <begin position="1"/>
        <end position="69"/>
    </location>
</feature>
<evidence type="ECO:0000313" key="2">
    <source>
        <dbReference type="EMBL" id="GEU65287.1"/>
    </source>
</evidence>
<dbReference type="AlphaFoldDB" id="A0A6L2LWF3"/>
<evidence type="ECO:0000256" key="1">
    <source>
        <dbReference type="SAM" id="MobiDB-lite"/>
    </source>
</evidence>
<feature type="compositionally biased region" description="Polar residues" evidence="1">
    <location>
        <begin position="46"/>
        <end position="66"/>
    </location>
</feature>
<sequence>MGRRVGRGDGRGRGPMGGNDDYVDELNGQGNDQEVRANIGVEGVNGCSNTQPSSIPDVSQYTTKSFGPSRRVRTVSRLTLSVPHAPPES</sequence>
<gene>
    <name evidence="2" type="ORF">Tci_037265</name>
</gene>
<dbReference type="EMBL" id="BKCJ010005171">
    <property type="protein sequence ID" value="GEU65287.1"/>
    <property type="molecule type" value="Genomic_DNA"/>
</dbReference>
<protein>
    <submittedName>
        <fullName evidence="2">Uncharacterized protein</fullName>
    </submittedName>
</protein>
<organism evidence="2">
    <name type="scientific">Tanacetum cinerariifolium</name>
    <name type="common">Dalmatian daisy</name>
    <name type="synonym">Chrysanthemum cinerariifolium</name>
    <dbReference type="NCBI Taxonomy" id="118510"/>
    <lineage>
        <taxon>Eukaryota</taxon>
        <taxon>Viridiplantae</taxon>
        <taxon>Streptophyta</taxon>
        <taxon>Embryophyta</taxon>
        <taxon>Tracheophyta</taxon>
        <taxon>Spermatophyta</taxon>
        <taxon>Magnoliopsida</taxon>
        <taxon>eudicotyledons</taxon>
        <taxon>Gunneridae</taxon>
        <taxon>Pentapetalae</taxon>
        <taxon>asterids</taxon>
        <taxon>campanulids</taxon>
        <taxon>Asterales</taxon>
        <taxon>Asteraceae</taxon>
        <taxon>Asteroideae</taxon>
        <taxon>Anthemideae</taxon>
        <taxon>Anthemidinae</taxon>
        <taxon>Tanacetum</taxon>
    </lineage>
</organism>
<accession>A0A6L2LWF3</accession>
<name>A0A6L2LWF3_TANCI</name>
<comment type="caution">
    <text evidence="2">The sequence shown here is derived from an EMBL/GenBank/DDBJ whole genome shotgun (WGS) entry which is preliminary data.</text>
</comment>
<feature type="compositionally biased region" description="Basic and acidic residues" evidence="1">
    <location>
        <begin position="1"/>
        <end position="12"/>
    </location>
</feature>
<reference evidence="2" key="1">
    <citation type="journal article" date="2019" name="Sci. Rep.">
        <title>Draft genome of Tanacetum cinerariifolium, the natural source of mosquito coil.</title>
        <authorList>
            <person name="Yamashiro T."/>
            <person name="Shiraishi A."/>
            <person name="Satake H."/>
            <person name="Nakayama K."/>
        </authorList>
    </citation>
    <scope>NUCLEOTIDE SEQUENCE</scope>
</reference>
<proteinExistence type="predicted"/>